<dbReference type="NCBIfam" id="TIGR02473">
    <property type="entry name" value="flagell_FliJ"/>
    <property type="match status" value="1"/>
</dbReference>
<evidence type="ECO:0000256" key="7">
    <source>
        <dbReference type="ARBA" id="ARBA00022795"/>
    </source>
</evidence>
<comment type="subcellular location">
    <subcellularLocation>
        <location evidence="1">Cell membrane</location>
        <topology evidence="1">Peripheral membrane protein</topology>
        <orientation evidence="1">Cytoplasmic side</orientation>
    </subcellularLocation>
</comment>
<keyword evidence="5" id="KW-1003">Cell membrane</keyword>
<proteinExistence type="inferred from homology"/>
<protein>
    <recommendedName>
        <fullName evidence="3">Flagellar FliJ protein</fullName>
    </recommendedName>
</protein>
<keyword evidence="13" id="KW-0282">Flagellum</keyword>
<dbReference type="Proteomes" id="UP000737171">
    <property type="component" value="Unassembled WGS sequence"/>
</dbReference>
<dbReference type="Gene3D" id="1.10.287.1700">
    <property type="match status" value="1"/>
</dbReference>
<evidence type="ECO:0000313" key="14">
    <source>
        <dbReference type="Proteomes" id="UP000737171"/>
    </source>
</evidence>
<comment type="caution">
    <text evidence="13">The sequence shown here is derived from an EMBL/GenBank/DDBJ whole genome shotgun (WGS) entry which is preliminary data.</text>
</comment>
<accession>A0ABX2EIP8</accession>
<evidence type="ECO:0000313" key="13">
    <source>
        <dbReference type="EMBL" id="NRF68502.1"/>
    </source>
</evidence>
<evidence type="ECO:0000256" key="4">
    <source>
        <dbReference type="ARBA" id="ARBA00022448"/>
    </source>
</evidence>
<sequence length="152" mass="17273">MTTPLSTLLEHAEAERDAAITVLRNAEAAAAHAQAQAEQLQTYRSQYQQRWSTQFRQAGSIELLQCYQGFGQRLDQAITQQSHTAAQAQNRVAQARAVLLEREQRVAAVRKLIERRGQEQRRVDDRREQRSTDEAASRCRDNGVSRLTLSLI</sequence>
<dbReference type="EMBL" id="JABRWJ010000005">
    <property type="protein sequence ID" value="NRF68502.1"/>
    <property type="molecule type" value="Genomic_DNA"/>
</dbReference>
<evidence type="ECO:0000256" key="12">
    <source>
        <dbReference type="SAM" id="MobiDB-lite"/>
    </source>
</evidence>
<evidence type="ECO:0000256" key="1">
    <source>
        <dbReference type="ARBA" id="ARBA00004413"/>
    </source>
</evidence>
<organism evidence="13 14">
    <name type="scientific">Pseudaquabacterium terrae</name>
    <dbReference type="NCBI Taxonomy" id="2732868"/>
    <lineage>
        <taxon>Bacteria</taxon>
        <taxon>Pseudomonadati</taxon>
        <taxon>Pseudomonadota</taxon>
        <taxon>Betaproteobacteria</taxon>
        <taxon>Burkholderiales</taxon>
        <taxon>Sphaerotilaceae</taxon>
        <taxon>Pseudaquabacterium</taxon>
    </lineage>
</organism>
<keyword evidence="9" id="KW-0472">Membrane</keyword>
<feature type="region of interest" description="Disordered" evidence="12">
    <location>
        <begin position="117"/>
        <end position="139"/>
    </location>
</feature>
<keyword evidence="11" id="KW-0175">Coiled coil</keyword>
<evidence type="ECO:0000256" key="9">
    <source>
        <dbReference type="ARBA" id="ARBA00023136"/>
    </source>
</evidence>
<dbReference type="InterPro" id="IPR052570">
    <property type="entry name" value="FliJ"/>
</dbReference>
<keyword evidence="7" id="KW-1005">Bacterial flagellum biogenesis</keyword>
<evidence type="ECO:0000256" key="3">
    <source>
        <dbReference type="ARBA" id="ARBA00020392"/>
    </source>
</evidence>
<name>A0ABX2EIP8_9BURK</name>
<keyword evidence="6" id="KW-0145">Chemotaxis</keyword>
<keyword evidence="14" id="KW-1185">Reference proteome</keyword>
<keyword evidence="4" id="KW-0813">Transport</keyword>
<keyword evidence="13" id="KW-0966">Cell projection</keyword>
<dbReference type="PANTHER" id="PTHR38786">
    <property type="entry name" value="FLAGELLAR FLIJ PROTEIN"/>
    <property type="match status" value="1"/>
</dbReference>
<dbReference type="InterPro" id="IPR053716">
    <property type="entry name" value="Flag_assembly_chemotaxis_eff"/>
</dbReference>
<keyword evidence="8" id="KW-0653">Protein transport</keyword>
<evidence type="ECO:0000256" key="5">
    <source>
        <dbReference type="ARBA" id="ARBA00022475"/>
    </source>
</evidence>
<reference evidence="13 14" key="1">
    <citation type="submission" date="2020-05" db="EMBL/GenBank/DDBJ databases">
        <title>Aquincola sp. isolate from soil.</title>
        <authorList>
            <person name="Han J."/>
            <person name="Kim D.-U."/>
        </authorList>
    </citation>
    <scope>NUCLEOTIDE SEQUENCE [LARGE SCALE GENOMIC DNA]</scope>
    <source>
        <strain evidence="13 14">S2</strain>
    </source>
</reference>
<feature type="coiled-coil region" evidence="11">
    <location>
        <begin position="9"/>
        <end position="50"/>
    </location>
</feature>
<evidence type="ECO:0000256" key="10">
    <source>
        <dbReference type="ARBA" id="ARBA00023225"/>
    </source>
</evidence>
<keyword evidence="10" id="KW-1006">Bacterial flagellum protein export</keyword>
<evidence type="ECO:0000256" key="8">
    <source>
        <dbReference type="ARBA" id="ARBA00022927"/>
    </source>
</evidence>
<dbReference type="Pfam" id="PF02050">
    <property type="entry name" value="FliJ"/>
    <property type="match status" value="1"/>
</dbReference>
<dbReference type="RefSeq" id="WP_173124292.1">
    <property type="nucleotide sequence ID" value="NZ_JABRWJ010000005.1"/>
</dbReference>
<dbReference type="PANTHER" id="PTHR38786:SF1">
    <property type="entry name" value="FLAGELLAR FLIJ PROTEIN"/>
    <property type="match status" value="1"/>
</dbReference>
<comment type="similarity">
    <text evidence="2">Belongs to the FliJ family.</text>
</comment>
<dbReference type="InterPro" id="IPR012823">
    <property type="entry name" value="Flagell_FliJ"/>
</dbReference>
<keyword evidence="13" id="KW-0969">Cilium</keyword>
<evidence type="ECO:0000256" key="11">
    <source>
        <dbReference type="SAM" id="Coils"/>
    </source>
</evidence>
<evidence type="ECO:0000256" key="6">
    <source>
        <dbReference type="ARBA" id="ARBA00022500"/>
    </source>
</evidence>
<evidence type="ECO:0000256" key="2">
    <source>
        <dbReference type="ARBA" id="ARBA00010004"/>
    </source>
</evidence>
<gene>
    <name evidence="13" type="primary">fliJ</name>
    <name evidence="13" type="ORF">HLB44_16020</name>
</gene>